<accession>A0ABU6YB44</accession>
<reference evidence="1 2" key="1">
    <citation type="journal article" date="2023" name="Plants (Basel)">
        <title>Bridging the Gap: Combining Genomics and Transcriptomics Approaches to Understand Stylosanthes scabra, an Orphan Legume from the Brazilian Caatinga.</title>
        <authorList>
            <person name="Ferreira-Neto J.R.C."/>
            <person name="da Silva M.D."/>
            <person name="Binneck E."/>
            <person name="de Melo N.F."/>
            <person name="da Silva R.H."/>
            <person name="de Melo A.L.T.M."/>
            <person name="Pandolfi V."/>
            <person name="Bustamante F.O."/>
            <person name="Brasileiro-Vidal A.C."/>
            <person name="Benko-Iseppon A.M."/>
        </authorList>
    </citation>
    <scope>NUCLEOTIDE SEQUENCE [LARGE SCALE GENOMIC DNA]</scope>
    <source>
        <tissue evidence="1">Leaves</tissue>
    </source>
</reference>
<gene>
    <name evidence="1" type="ORF">PIB30_028611</name>
</gene>
<dbReference type="EMBL" id="JASCZI010241769">
    <property type="protein sequence ID" value="MED6206621.1"/>
    <property type="molecule type" value="Genomic_DNA"/>
</dbReference>
<name>A0ABU6YB44_9FABA</name>
<comment type="caution">
    <text evidence="1">The sequence shown here is derived from an EMBL/GenBank/DDBJ whole genome shotgun (WGS) entry which is preliminary data.</text>
</comment>
<protein>
    <submittedName>
        <fullName evidence="1">Uncharacterized protein</fullName>
    </submittedName>
</protein>
<keyword evidence="2" id="KW-1185">Reference proteome</keyword>
<evidence type="ECO:0000313" key="2">
    <source>
        <dbReference type="Proteomes" id="UP001341840"/>
    </source>
</evidence>
<proteinExistence type="predicted"/>
<sequence length="110" mass="13017">MWKWAPFQMVKGSSIYRCWKCPMRTHGSFICVLIGAEISIWACRLRLDAYAWLYVMRTHRLQQWPSRFCCDLFVPLVLSGHFRSELCLLNPETLKHTHQGIVRNGKQFKS</sequence>
<evidence type="ECO:0000313" key="1">
    <source>
        <dbReference type="EMBL" id="MED6206621.1"/>
    </source>
</evidence>
<dbReference type="Proteomes" id="UP001341840">
    <property type="component" value="Unassembled WGS sequence"/>
</dbReference>
<organism evidence="1 2">
    <name type="scientific">Stylosanthes scabra</name>
    <dbReference type="NCBI Taxonomy" id="79078"/>
    <lineage>
        <taxon>Eukaryota</taxon>
        <taxon>Viridiplantae</taxon>
        <taxon>Streptophyta</taxon>
        <taxon>Embryophyta</taxon>
        <taxon>Tracheophyta</taxon>
        <taxon>Spermatophyta</taxon>
        <taxon>Magnoliopsida</taxon>
        <taxon>eudicotyledons</taxon>
        <taxon>Gunneridae</taxon>
        <taxon>Pentapetalae</taxon>
        <taxon>rosids</taxon>
        <taxon>fabids</taxon>
        <taxon>Fabales</taxon>
        <taxon>Fabaceae</taxon>
        <taxon>Papilionoideae</taxon>
        <taxon>50 kb inversion clade</taxon>
        <taxon>dalbergioids sensu lato</taxon>
        <taxon>Dalbergieae</taxon>
        <taxon>Pterocarpus clade</taxon>
        <taxon>Stylosanthes</taxon>
    </lineage>
</organism>